<dbReference type="PATRIC" id="fig|749414.3.peg.8296"/>
<sequence length="71" mass="7662">MGSSTSSTGGVDRNALIFGFRAMRESARRAMAGPEYVTTIPAAARPAERAHSWIRGAPRYTLAIGRQVKEP</sequence>
<proteinExistence type="predicted"/>
<name>D7CGV2_STRBB</name>
<dbReference type="HOGENOM" id="CLU_2738164_0_0_11"/>
<organism evidence="1 2">
    <name type="scientific">Streptomyces bingchenggensis (strain BCW-1)</name>
    <dbReference type="NCBI Taxonomy" id="749414"/>
    <lineage>
        <taxon>Bacteria</taxon>
        <taxon>Bacillati</taxon>
        <taxon>Actinomycetota</taxon>
        <taxon>Actinomycetes</taxon>
        <taxon>Kitasatosporales</taxon>
        <taxon>Streptomycetaceae</taxon>
        <taxon>Streptomyces</taxon>
    </lineage>
</organism>
<dbReference type="EMBL" id="CP002047">
    <property type="protein sequence ID" value="ADI11182.1"/>
    <property type="molecule type" value="Genomic_DNA"/>
</dbReference>
<evidence type="ECO:0000313" key="2">
    <source>
        <dbReference type="Proteomes" id="UP000000377"/>
    </source>
</evidence>
<accession>D7CGV2</accession>
<protein>
    <submittedName>
        <fullName evidence="1">Uncharacterized protein</fullName>
    </submittedName>
</protein>
<evidence type="ECO:0000313" key="1">
    <source>
        <dbReference type="EMBL" id="ADI11182.1"/>
    </source>
</evidence>
<dbReference type="STRING" id="749414.SBI_08064"/>
<dbReference type="Proteomes" id="UP000000377">
    <property type="component" value="Chromosome"/>
</dbReference>
<dbReference type="AlphaFoldDB" id="D7CGV2"/>
<gene>
    <name evidence="1" type="ordered locus">SBI_08064</name>
</gene>
<keyword evidence="2" id="KW-1185">Reference proteome</keyword>
<reference evidence="1 2" key="1">
    <citation type="journal article" date="2010" name="J. Bacteriol.">
        <title>Genome sequence of the milbemycin-producing bacterium Streptomyces bingchenggensis.</title>
        <authorList>
            <person name="Wang X.J."/>
            <person name="Yan Y.J."/>
            <person name="Zhang B."/>
            <person name="An J."/>
            <person name="Wang J.J."/>
            <person name="Tian J."/>
            <person name="Jiang L."/>
            <person name="Chen Y.H."/>
            <person name="Huang S.X."/>
            <person name="Yin M."/>
            <person name="Zhang J."/>
            <person name="Gao A.L."/>
            <person name="Liu C.X."/>
            <person name="Zhu Z.X."/>
            <person name="Xiang W.S."/>
        </authorList>
    </citation>
    <scope>NUCLEOTIDE SEQUENCE [LARGE SCALE GENOMIC DNA]</scope>
    <source>
        <strain evidence="1 2">BCW-1</strain>
    </source>
</reference>
<dbReference type="KEGG" id="sbh:SBI_08064"/>